<evidence type="ECO:0000259" key="7">
    <source>
        <dbReference type="PROSITE" id="PS51918"/>
    </source>
</evidence>
<feature type="domain" description="Radical SAM core" evidence="7">
    <location>
        <begin position="21"/>
        <end position="264"/>
    </location>
</feature>
<dbReference type="SFLD" id="SFLDS00029">
    <property type="entry name" value="Radical_SAM"/>
    <property type="match status" value="1"/>
</dbReference>
<dbReference type="GO" id="GO:0051539">
    <property type="term" value="F:4 iron, 4 sulfur cluster binding"/>
    <property type="evidence" value="ECO:0007669"/>
    <property type="project" value="UniProtKB-KW"/>
</dbReference>
<evidence type="ECO:0000256" key="2">
    <source>
        <dbReference type="ARBA" id="ARBA00022485"/>
    </source>
</evidence>
<dbReference type="EMBL" id="NIQC01000034">
    <property type="protein sequence ID" value="OWZ82911.1"/>
    <property type="molecule type" value="Genomic_DNA"/>
</dbReference>
<dbReference type="GO" id="GO:0046872">
    <property type="term" value="F:metal ion binding"/>
    <property type="evidence" value="ECO:0007669"/>
    <property type="project" value="UniProtKB-KW"/>
</dbReference>
<dbReference type="InterPro" id="IPR007197">
    <property type="entry name" value="rSAM"/>
</dbReference>
<accession>A0A226BVJ0</accession>
<dbReference type="PANTHER" id="PTHR11135">
    <property type="entry name" value="HISTONE ACETYLTRANSFERASE-RELATED"/>
    <property type="match status" value="1"/>
</dbReference>
<dbReference type="AlphaFoldDB" id="A0A226BVJ0"/>
<evidence type="ECO:0000313" key="9">
    <source>
        <dbReference type="Proteomes" id="UP000214588"/>
    </source>
</evidence>
<name>A0A226BVJ0_9FIRM</name>
<dbReference type="RefSeq" id="WP_089024392.1">
    <property type="nucleotide sequence ID" value="NZ_NIQC01000034.1"/>
</dbReference>
<reference evidence="8 9" key="1">
    <citation type="submission" date="2017-06" db="EMBL/GenBank/DDBJ databases">
        <title>Draft Genome Sequence of Natranaerobius trueperi halophilic, alkalithermophilic bacteria from soda lakes.</title>
        <authorList>
            <person name="Zhao B."/>
        </authorList>
    </citation>
    <scope>NUCLEOTIDE SEQUENCE [LARGE SCALE GENOMIC DNA]</scope>
    <source>
        <strain evidence="8 9">DSM 18760</strain>
    </source>
</reference>
<evidence type="ECO:0000256" key="5">
    <source>
        <dbReference type="ARBA" id="ARBA00023004"/>
    </source>
</evidence>
<dbReference type="InterPro" id="IPR006638">
    <property type="entry name" value="Elp3/MiaA/NifB-like_rSAM"/>
</dbReference>
<dbReference type="Pfam" id="PF16199">
    <property type="entry name" value="Radical_SAM_C"/>
    <property type="match status" value="1"/>
</dbReference>
<dbReference type="Proteomes" id="UP000214588">
    <property type="component" value="Unassembled WGS sequence"/>
</dbReference>
<gene>
    <name evidence="8" type="ORF">CDO51_11565</name>
</gene>
<dbReference type="InterPro" id="IPR005911">
    <property type="entry name" value="YhcC-like"/>
</dbReference>
<evidence type="ECO:0000256" key="3">
    <source>
        <dbReference type="ARBA" id="ARBA00022691"/>
    </source>
</evidence>
<protein>
    <submittedName>
        <fullName evidence="8">TIGR01212 family radical SAM protein</fullName>
    </submittedName>
</protein>
<keyword evidence="2" id="KW-0004">4Fe-4S</keyword>
<dbReference type="NCBIfam" id="TIGR01212">
    <property type="entry name" value="TIGR01212 family radical SAM protein"/>
    <property type="match status" value="1"/>
</dbReference>
<keyword evidence="4" id="KW-0479">Metal-binding</keyword>
<dbReference type="InterPro" id="IPR039661">
    <property type="entry name" value="ELP3"/>
</dbReference>
<keyword evidence="3" id="KW-0949">S-adenosyl-L-methionine</keyword>
<dbReference type="InterPro" id="IPR058240">
    <property type="entry name" value="rSAM_sf"/>
</dbReference>
<proteinExistence type="predicted"/>
<dbReference type="PROSITE" id="PS51918">
    <property type="entry name" value="RADICAL_SAM"/>
    <property type="match status" value="1"/>
</dbReference>
<dbReference type="InterPro" id="IPR032432">
    <property type="entry name" value="Radical_SAM_C"/>
</dbReference>
<dbReference type="SMART" id="SM00729">
    <property type="entry name" value="Elp3"/>
    <property type="match status" value="1"/>
</dbReference>
<evidence type="ECO:0000256" key="4">
    <source>
        <dbReference type="ARBA" id="ARBA00022723"/>
    </source>
</evidence>
<dbReference type="PANTHER" id="PTHR11135:SF1">
    <property type="entry name" value="PROTEIN YHCC"/>
    <property type="match status" value="1"/>
</dbReference>
<keyword evidence="9" id="KW-1185">Reference proteome</keyword>
<sequence length="319" mass="37450">MTDPNQVVPRYRTYSEYLKNKYGEKVYKIPINLPGTCPNRDGKLGEEGCIFCDEDGSGFECFPNSMAIEEQLQKNKKFFSERFKAKKFIVYFQAFSNTYWPIEKLQSFIETAACEQDIVGVSISTRPDCINDKYLDVLEEISYKYNVNIDIELGLQTVNYRTLEKINRGHTLAEFIDALMRIKKRNFSTCIHIILNLPWDDMEDIIECSKLMSALQVDQIKLHSLYVVEGTRLAEMYKQNEFSIISLEEYVERVVTFLRYLSYDIVVQRLIGKGPKDKVLFNNWDRSWWHVKEKIDQKLVNRDVEQGDKCDYLNGKALY</sequence>
<comment type="cofactor">
    <cofactor evidence="1">
        <name>[4Fe-4S] cluster</name>
        <dbReference type="ChEBI" id="CHEBI:49883"/>
    </cofactor>
</comment>
<dbReference type="OrthoDB" id="9801689at2"/>
<dbReference type="InterPro" id="IPR023404">
    <property type="entry name" value="rSAM_horseshoe"/>
</dbReference>
<dbReference type="Gene3D" id="3.80.30.20">
    <property type="entry name" value="tm_1862 like domain"/>
    <property type="match status" value="1"/>
</dbReference>
<comment type="caution">
    <text evidence="8">The sequence shown here is derived from an EMBL/GenBank/DDBJ whole genome shotgun (WGS) entry which is preliminary data.</text>
</comment>
<dbReference type="GO" id="GO:0003824">
    <property type="term" value="F:catalytic activity"/>
    <property type="evidence" value="ECO:0007669"/>
    <property type="project" value="InterPro"/>
</dbReference>
<dbReference type="SUPFAM" id="SSF102114">
    <property type="entry name" value="Radical SAM enzymes"/>
    <property type="match status" value="1"/>
</dbReference>
<evidence type="ECO:0000256" key="1">
    <source>
        <dbReference type="ARBA" id="ARBA00001966"/>
    </source>
</evidence>
<organism evidence="8 9">
    <name type="scientific">Natranaerobius trueperi</name>
    <dbReference type="NCBI Taxonomy" id="759412"/>
    <lineage>
        <taxon>Bacteria</taxon>
        <taxon>Bacillati</taxon>
        <taxon>Bacillota</taxon>
        <taxon>Clostridia</taxon>
        <taxon>Natranaerobiales</taxon>
        <taxon>Natranaerobiaceae</taxon>
        <taxon>Natranaerobius</taxon>
    </lineage>
</organism>
<dbReference type="Pfam" id="PF04055">
    <property type="entry name" value="Radical_SAM"/>
    <property type="match status" value="1"/>
</dbReference>
<keyword evidence="6" id="KW-0411">Iron-sulfur</keyword>
<evidence type="ECO:0000256" key="6">
    <source>
        <dbReference type="ARBA" id="ARBA00023014"/>
    </source>
</evidence>
<evidence type="ECO:0000313" key="8">
    <source>
        <dbReference type="EMBL" id="OWZ82911.1"/>
    </source>
</evidence>
<keyword evidence="5" id="KW-0408">Iron</keyword>
<dbReference type="SFLD" id="SFLDG01091">
    <property type="entry name" value="uncharacterized_CHP01210-like"/>
    <property type="match status" value="1"/>
</dbReference>
<dbReference type="SFLD" id="SFLDG01086">
    <property type="entry name" value="elongater_protein-like"/>
    <property type="match status" value="1"/>
</dbReference>